<dbReference type="OrthoDB" id="1424968at2759"/>
<keyword evidence="7" id="KW-1185">Reference proteome</keyword>
<evidence type="ECO:0000256" key="4">
    <source>
        <dbReference type="ARBA" id="ARBA00023242"/>
    </source>
</evidence>
<dbReference type="EMBL" id="CAEKKB010000001">
    <property type="protein sequence ID" value="CAB4297096.1"/>
    <property type="molecule type" value="Genomic_DNA"/>
</dbReference>
<dbReference type="AlphaFoldDB" id="A0A6J5W6I6"/>
<organism evidence="6 7">
    <name type="scientific">Prunus armeniaca</name>
    <name type="common">Apricot</name>
    <name type="synonym">Armeniaca vulgaris</name>
    <dbReference type="NCBI Taxonomy" id="36596"/>
    <lineage>
        <taxon>Eukaryota</taxon>
        <taxon>Viridiplantae</taxon>
        <taxon>Streptophyta</taxon>
        <taxon>Embryophyta</taxon>
        <taxon>Tracheophyta</taxon>
        <taxon>Spermatophyta</taxon>
        <taxon>Magnoliopsida</taxon>
        <taxon>eudicotyledons</taxon>
        <taxon>Gunneridae</taxon>
        <taxon>Pentapetalae</taxon>
        <taxon>rosids</taxon>
        <taxon>fabids</taxon>
        <taxon>Rosales</taxon>
        <taxon>Rosaceae</taxon>
        <taxon>Amygdaloideae</taxon>
        <taxon>Amygdaleae</taxon>
        <taxon>Prunus</taxon>
    </lineage>
</organism>
<dbReference type="InterPro" id="IPR003441">
    <property type="entry name" value="NAC-dom"/>
</dbReference>
<keyword evidence="1" id="KW-0805">Transcription regulation</keyword>
<protein>
    <recommendedName>
        <fullName evidence="5">NAC domain-containing protein</fullName>
    </recommendedName>
</protein>
<dbReference type="Pfam" id="PF02365">
    <property type="entry name" value="NAM"/>
    <property type="match status" value="1"/>
</dbReference>
<dbReference type="GO" id="GO:0003677">
    <property type="term" value="F:DNA binding"/>
    <property type="evidence" value="ECO:0007669"/>
    <property type="project" value="UniProtKB-KW"/>
</dbReference>
<evidence type="ECO:0000256" key="1">
    <source>
        <dbReference type="ARBA" id="ARBA00023015"/>
    </source>
</evidence>
<evidence type="ECO:0000256" key="3">
    <source>
        <dbReference type="ARBA" id="ARBA00023163"/>
    </source>
</evidence>
<name>A0A6J5W6I6_PRUAR</name>
<keyword evidence="2" id="KW-0238">DNA-binding</keyword>
<dbReference type="PROSITE" id="PS51005">
    <property type="entry name" value="NAC"/>
    <property type="match status" value="1"/>
</dbReference>
<proteinExistence type="predicted"/>
<dbReference type="PANTHER" id="PTHR31744:SF115">
    <property type="entry name" value="NAC DOMAIN CONTAINING PROTEIN 38"/>
    <property type="match status" value="1"/>
</dbReference>
<dbReference type="Proteomes" id="UP000507245">
    <property type="component" value="Unassembled WGS sequence"/>
</dbReference>
<keyword evidence="4" id="KW-0539">Nucleus</keyword>
<dbReference type="InterPro" id="IPR036093">
    <property type="entry name" value="NAC_dom_sf"/>
</dbReference>
<keyword evidence="3" id="KW-0804">Transcription</keyword>
<dbReference type="PANTHER" id="PTHR31744">
    <property type="entry name" value="PROTEIN CUP-SHAPED COTYLEDON 2-RELATED"/>
    <property type="match status" value="1"/>
</dbReference>
<accession>A0A6J5W6I6</accession>
<evidence type="ECO:0000256" key="2">
    <source>
        <dbReference type="ARBA" id="ARBA00023125"/>
    </source>
</evidence>
<sequence length="312" mass="34487">MTGEQKEELPPGFRFHPTDEELITFYLINKITDATFTGRAIADVDLNKCEPWELPAKAKMGEKEWYFFSLRDRKYPTGVRTNRATNTEAELLEARSPIGVMHEYRIHSKSAFRTSKDEWVVCRVFQKSAGIKKYPTNQSRAANPYNLEIGPSVVPSPMMQLGDHQFPYGRNYMTSAELAEISRVLRTGGSGGGGSSNGTINVPIQPQFNYPNLGGGGGGFTISGLNLNLGAPATQPMLRPMPPPQLHHQGPPAMNPHQQDVMSNGANNNSLGPDHQAGYGAIDMNNNNANGNGNRFMNMEHCVDLDTYWPPY</sequence>
<dbReference type="GO" id="GO:0006355">
    <property type="term" value="P:regulation of DNA-templated transcription"/>
    <property type="evidence" value="ECO:0007669"/>
    <property type="project" value="InterPro"/>
</dbReference>
<evidence type="ECO:0000313" key="7">
    <source>
        <dbReference type="Proteomes" id="UP000507245"/>
    </source>
</evidence>
<evidence type="ECO:0000313" key="6">
    <source>
        <dbReference type="EMBL" id="CAB4297096.1"/>
    </source>
</evidence>
<dbReference type="Gene3D" id="2.170.150.80">
    <property type="entry name" value="NAC domain"/>
    <property type="match status" value="1"/>
</dbReference>
<feature type="domain" description="NAC" evidence="5">
    <location>
        <begin position="9"/>
        <end position="160"/>
    </location>
</feature>
<evidence type="ECO:0000259" key="5">
    <source>
        <dbReference type="PROSITE" id="PS51005"/>
    </source>
</evidence>
<gene>
    <name evidence="6" type="ORF">ORAREDHAP_LOCUS8844</name>
</gene>
<dbReference type="SUPFAM" id="SSF101941">
    <property type="entry name" value="NAC domain"/>
    <property type="match status" value="1"/>
</dbReference>
<reference evidence="7" key="1">
    <citation type="journal article" date="2020" name="Genome Biol.">
        <title>Gamete binning: chromosome-level and haplotype-resolved genome assembly enabled by high-throughput single-cell sequencing of gamete genomes.</title>
        <authorList>
            <person name="Campoy J.A."/>
            <person name="Sun H."/>
            <person name="Goel M."/>
            <person name="Jiao W.-B."/>
            <person name="Folz-Donahue K."/>
            <person name="Wang N."/>
            <person name="Rubio M."/>
            <person name="Liu C."/>
            <person name="Kukat C."/>
            <person name="Ruiz D."/>
            <person name="Huettel B."/>
            <person name="Schneeberger K."/>
        </authorList>
    </citation>
    <scope>NUCLEOTIDE SEQUENCE [LARGE SCALE GENOMIC DNA]</scope>
    <source>
        <strain evidence="7">cv. Rojo Pasion</strain>
    </source>
</reference>